<feature type="transmembrane region" description="Helical" evidence="1">
    <location>
        <begin position="363"/>
        <end position="381"/>
    </location>
</feature>
<sequence>MDLDFATIYALPAAYWLSMMALMLLSAEALFRLRDSWSLPALMVYFTVFGWYMMEPINSPETMAFGDEELSTAYLTVFFFLAAFRGLVTVLAKMFAAKKDVQGLSVDAIPAEKLFLVIGGLWLVLLSFGTWRMDGNLFATLLPLDSRAGVSMWQRAAGADAGSLGFLVSMAAYLYTLVLAMFGMLLPLMKRPLFRVLCVVAILISWPYIFLQGSRNLTLAVFVPMVFSFVFFTKAKMWIKGSSLLAAALFVNWALKEIITFRNYGFNYSGDIEQEKHLGLNMASELIYCTTFVKTGVVSLAWGMNTMAELANVVPRALWVNKPLIGIDYAIARGFAGGASDTGVFATISTGMIGQGVLEFGNILGPLYSALLMAIWAAWLARLREQKSLTRTCLFLVGMGLTFNLGRNITLLVLWPMVFGFMLVLGLEFYFRHRTAASKAAGQANLPTGIIMGTEPGQVSS</sequence>
<keyword evidence="3" id="KW-1185">Reference proteome</keyword>
<proteinExistence type="predicted"/>
<dbReference type="EMBL" id="JAUQSZ010000001">
    <property type="protein sequence ID" value="MDO7840928.1"/>
    <property type="molecule type" value="Genomic_DNA"/>
</dbReference>
<evidence type="ECO:0000256" key="1">
    <source>
        <dbReference type="SAM" id="Phobius"/>
    </source>
</evidence>
<evidence type="ECO:0008006" key="4">
    <source>
        <dbReference type="Google" id="ProtNLM"/>
    </source>
</evidence>
<feature type="transmembrane region" description="Helical" evidence="1">
    <location>
        <begin position="6"/>
        <end position="25"/>
    </location>
</feature>
<reference evidence="2" key="1">
    <citation type="submission" date="2023-07" db="EMBL/GenBank/DDBJ databases">
        <authorList>
            <person name="Kim M.K."/>
        </authorList>
    </citation>
    <scope>NUCLEOTIDE SEQUENCE</scope>
    <source>
        <strain evidence="2">CA1-15</strain>
    </source>
</reference>
<dbReference type="RefSeq" id="WP_304559282.1">
    <property type="nucleotide sequence ID" value="NZ_JAUQSZ010000001.1"/>
</dbReference>
<comment type="caution">
    <text evidence="2">The sequence shown here is derived from an EMBL/GenBank/DDBJ whole genome shotgun (WGS) entry which is preliminary data.</text>
</comment>
<keyword evidence="1" id="KW-0812">Transmembrane</keyword>
<feature type="transmembrane region" description="Helical" evidence="1">
    <location>
        <begin position="114"/>
        <end position="133"/>
    </location>
</feature>
<keyword evidence="1" id="KW-1133">Transmembrane helix</keyword>
<feature type="transmembrane region" description="Helical" evidence="1">
    <location>
        <begin position="217"/>
        <end position="235"/>
    </location>
</feature>
<evidence type="ECO:0000313" key="2">
    <source>
        <dbReference type="EMBL" id="MDO7840928.1"/>
    </source>
</evidence>
<evidence type="ECO:0000313" key="3">
    <source>
        <dbReference type="Proteomes" id="UP001176468"/>
    </source>
</evidence>
<feature type="transmembrane region" description="Helical" evidence="1">
    <location>
        <begin position="412"/>
        <end position="431"/>
    </location>
</feature>
<keyword evidence="1" id="KW-0472">Membrane</keyword>
<feature type="transmembrane region" description="Helical" evidence="1">
    <location>
        <begin position="193"/>
        <end position="211"/>
    </location>
</feature>
<protein>
    <recommendedName>
        <fullName evidence="4">Oligosaccharide repeat unit polymerase</fullName>
    </recommendedName>
</protein>
<feature type="transmembrane region" description="Helical" evidence="1">
    <location>
        <begin position="164"/>
        <end position="186"/>
    </location>
</feature>
<accession>A0ABT8ZTN2</accession>
<name>A0ABT8ZTN2_9SPHN</name>
<organism evidence="2 3">
    <name type="scientific">Sphingomonas immobilis</name>
    <dbReference type="NCBI Taxonomy" id="3063997"/>
    <lineage>
        <taxon>Bacteria</taxon>
        <taxon>Pseudomonadati</taxon>
        <taxon>Pseudomonadota</taxon>
        <taxon>Alphaproteobacteria</taxon>
        <taxon>Sphingomonadales</taxon>
        <taxon>Sphingomonadaceae</taxon>
        <taxon>Sphingomonas</taxon>
    </lineage>
</organism>
<feature type="transmembrane region" description="Helical" evidence="1">
    <location>
        <begin position="37"/>
        <end position="54"/>
    </location>
</feature>
<feature type="transmembrane region" description="Helical" evidence="1">
    <location>
        <begin position="74"/>
        <end position="93"/>
    </location>
</feature>
<dbReference type="Proteomes" id="UP001176468">
    <property type="component" value="Unassembled WGS sequence"/>
</dbReference>
<gene>
    <name evidence="2" type="ORF">Q5H94_01190</name>
</gene>